<dbReference type="STRING" id="576137.A0A1L7WZF4"/>
<dbReference type="EMBL" id="FJOG01000011">
    <property type="protein sequence ID" value="CZR58150.1"/>
    <property type="molecule type" value="Genomic_DNA"/>
</dbReference>
<proteinExistence type="predicted"/>
<sequence>MASRQEEEVTLVDNFISTKAPQFHSAFAAPSELNRSRMQYERPEVRDLRETLECHQQKARKYVDFTLDVNNCTWDHVHEELRKAQAKADESEKRGKNPIRKAWRTIGASSSVLAPGLAALPDSLCALNGGLAVIFSLARHSEMNRRKILAAFGAVPNIIEIARNKAETFPMDSKNLKSIQLHKSIQELQETLLRTLPVLINKLIPGTFLNAWKSPFGGWQIDKLLDAVSGCAESVRLCAESIIEELIVSSYSASMTIQLQLDEVLRQQRMMQVSIDAAHGKTHLLHFLMEQLNFNTAGVLPGRDMSEMGTALPGYTPEDLLIIINVNHLQISNDASTVVRRGHTLASADVGRAADMIMEPQVKELLTNPGPGVVAIDGHFDRTQMGKISPLSYICAMLSQALRQQSQQYAASFGLGSPISTSTQPEKGASCDIVLEYFCALHTADSDDLRGPQGLVRCLTTQLILSMVANEWIGHADAVHLPHLRDGEEELLGQRNLDAVCRLFTALIHLVPQGVSIYCLVDGWSAYEREQLWRADYEVVLNAFREAADTSNSDDGTNFKLLLTSPTACRWLGDFLIPGQKVSLRNRDASDGNWRGSGRGGLMGLARAATMSDANSGFTGGFPVDEYSRAGMGEGYDRRSST</sequence>
<gene>
    <name evidence="1" type="ORF">PAC_08041</name>
</gene>
<name>A0A1L7WZF4_9HELO</name>
<evidence type="ECO:0000313" key="2">
    <source>
        <dbReference type="Proteomes" id="UP000184330"/>
    </source>
</evidence>
<dbReference type="PANTHER" id="PTHR40619">
    <property type="entry name" value="FUNGAL STAND N-TERMINAL GOODBYE DOMAIN-CONTAINING PROTEIN"/>
    <property type="match status" value="1"/>
</dbReference>
<reference evidence="1 2" key="1">
    <citation type="submission" date="2016-03" db="EMBL/GenBank/DDBJ databases">
        <authorList>
            <person name="Ploux O."/>
        </authorList>
    </citation>
    <scope>NUCLEOTIDE SEQUENCE [LARGE SCALE GENOMIC DNA]</scope>
    <source>
        <strain evidence="1 2">UAMH 11012</strain>
    </source>
</reference>
<keyword evidence="2" id="KW-1185">Reference proteome</keyword>
<dbReference type="Proteomes" id="UP000184330">
    <property type="component" value="Unassembled WGS sequence"/>
</dbReference>
<dbReference type="AlphaFoldDB" id="A0A1L7WZF4"/>
<dbReference type="PANTHER" id="PTHR40619:SF3">
    <property type="entry name" value="FUNGAL STAND N-TERMINAL GOODBYE DOMAIN-CONTAINING PROTEIN"/>
    <property type="match status" value="1"/>
</dbReference>
<evidence type="ECO:0008006" key="3">
    <source>
        <dbReference type="Google" id="ProtNLM"/>
    </source>
</evidence>
<protein>
    <recommendedName>
        <fullName evidence="3">Fungal STAND N-terminal Goodbye domain-containing protein</fullName>
    </recommendedName>
</protein>
<dbReference type="OrthoDB" id="5419927at2759"/>
<organism evidence="1 2">
    <name type="scientific">Phialocephala subalpina</name>
    <dbReference type="NCBI Taxonomy" id="576137"/>
    <lineage>
        <taxon>Eukaryota</taxon>
        <taxon>Fungi</taxon>
        <taxon>Dikarya</taxon>
        <taxon>Ascomycota</taxon>
        <taxon>Pezizomycotina</taxon>
        <taxon>Leotiomycetes</taxon>
        <taxon>Helotiales</taxon>
        <taxon>Mollisiaceae</taxon>
        <taxon>Phialocephala</taxon>
        <taxon>Phialocephala fortinii species complex</taxon>
    </lineage>
</organism>
<evidence type="ECO:0000313" key="1">
    <source>
        <dbReference type="EMBL" id="CZR58150.1"/>
    </source>
</evidence>
<accession>A0A1L7WZF4</accession>